<reference evidence="2 3" key="1">
    <citation type="submission" date="2018-12" db="EMBL/GenBank/DDBJ databases">
        <title>Dyella dinghuensis sp. nov. DHOA06 and Dyella choica sp. nov. 4M-K27, isolated from forest soil.</title>
        <authorList>
            <person name="Qiu L.-H."/>
            <person name="Gao Z.-H."/>
        </authorList>
    </citation>
    <scope>NUCLEOTIDE SEQUENCE [LARGE SCALE GENOMIC DNA]</scope>
    <source>
        <strain evidence="2 3">4M-K27</strain>
    </source>
</reference>
<dbReference type="AlphaFoldDB" id="A0A3S0RHS4"/>
<accession>A0A3S0RHS4</accession>
<proteinExistence type="predicted"/>
<dbReference type="RefSeq" id="WP_126686702.1">
    <property type="nucleotide sequence ID" value="NZ_RYYV01000024.1"/>
</dbReference>
<keyword evidence="3" id="KW-1185">Reference proteome</keyword>
<protein>
    <submittedName>
        <fullName evidence="2">Uncharacterized protein</fullName>
    </submittedName>
</protein>
<evidence type="ECO:0000313" key="3">
    <source>
        <dbReference type="Proteomes" id="UP000274358"/>
    </source>
</evidence>
<comment type="caution">
    <text evidence="2">The sequence shown here is derived from an EMBL/GenBank/DDBJ whole genome shotgun (WGS) entry which is preliminary data.</text>
</comment>
<dbReference type="EMBL" id="RYYV01000024">
    <property type="protein sequence ID" value="RUL70390.1"/>
    <property type="molecule type" value="Genomic_DNA"/>
</dbReference>
<sequence>MVSRNNTARTHPSEPFWLGEPSRHPKDPQRGERYTYLMKLAGTSLAIHVIRNLLKNSEGFHRAKAADSAPEPGQWPLSPTQVDGLYAALYFLRRHGDDMLMAEQDG</sequence>
<dbReference type="Proteomes" id="UP000274358">
    <property type="component" value="Unassembled WGS sequence"/>
</dbReference>
<name>A0A3S0RHS4_9GAMM</name>
<gene>
    <name evidence="2" type="ORF">EKH80_20705</name>
</gene>
<feature type="compositionally biased region" description="Basic and acidic residues" evidence="1">
    <location>
        <begin position="21"/>
        <end position="31"/>
    </location>
</feature>
<feature type="region of interest" description="Disordered" evidence="1">
    <location>
        <begin position="1"/>
        <end position="31"/>
    </location>
</feature>
<dbReference type="OrthoDB" id="5963528at2"/>
<evidence type="ECO:0000313" key="2">
    <source>
        <dbReference type="EMBL" id="RUL70390.1"/>
    </source>
</evidence>
<evidence type="ECO:0000256" key="1">
    <source>
        <dbReference type="SAM" id="MobiDB-lite"/>
    </source>
</evidence>
<feature type="compositionally biased region" description="Polar residues" evidence="1">
    <location>
        <begin position="1"/>
        <end position="10"/>
    </location>
</feature>
<organism evidence="2 3">
    <name type="scientific">Dyella choica</name>
    <dbReference type="NCBI Taxonomy" id="1927959"/>
    <lineage>
        <taxon>Bacteria</taxon>
        <taxon>Pseudomonadati</taxon>
        <taxon>Pseudomonadota</taxon>
        <taxon>Gammaproteobacteria</taxon>
        <taxon>Lysobacterales</taxon>
        <taxon>Rhodanobacteraceae</taxon>
        <taxon>Dyella</taxon>
    </lineage>
</organism>